<name>A0AA43QVP9_9LECA</name>
<comment type="caution">
    <text evidence="4">The sequence shown here is derived from an EMBL/GenBank/DDBJ whole genome shotgun (WGS) entry which is preliminary data.</text>
</comment>
<evidence type="ECO:0000259" key="3">
    <source>
        <dbReference type="Pfam" id="PF12222"/>
    </source>
</evidence>
<dbReference type="InterPro" id="IPR056948">
    <property type="entry name" value="PNGaseA_N"/>
</dbReference>
<sequence>MFSASRPSKLFFFLLCVSSFLQSIFASTQRQPNVNLSKRQLDTAPVHDFQVYPPVAVPLAQGQDDNGCVVEQTLMVHSFAQSYGAPFVAPYTPPSCTFNSVVISFTVAVAGKQFDRLGSMYLGDIEVFRTSTSEPTASGVTWTYFKNMDNYLALWREKQTLIFDLPNVVDATYTGILNTTLTAIFFTIPDLADPPDTILPISAEGSANNNPSAFMLEQGKPAIASQKFPSNVKRAVVSLLATGQNSEEFWYSNVPSQDVDTFNDTVGTLYGYTPFREVQLLIDGQLAGVSWPFPVIFTGGIVPGFWRPIAGIDAYDLRQNEIDITPFLGILSDGTNHEFEIRVVGINDDDDANPMLTETVGYYWLVTGTIFLFSDKEGAVTTGSKPTFNTDPPKISLTSKVTQTSEGYNDTLTYITSVERTLSISSSIQTSAGTASATWSQHITYNNQNYLTSMGLNQLTIQTTSGTDSSSSGYRHDYNYPITVNSTIANPTTDLSINADLQYGLTYNVLGPTVFPNGVESFNHTRSTVTPSFQAGQIPSGIQIPLTSLKPLSGSNLTTSVQGSATYETGNSIDSAILNITSLGDSPADDSSVAVTRRSSFDLSDDDPIPSTLRKRISSDSDGAADLSSTTTGTTTQTMDFEGVEYGSTSSLTELYSRKVMAQGGVVVLDNEKLVDVVVEEPVSAPPQAGIKVPSMVVSASGVGSARSVLGRGPGANNKGLPLPGS</sequence>
<accession>A0AA43QVP9</accession>
<proteinExistence type="predicted"/>
<keyword evidence="5" id="KW-1185">Reference proteome</keyword>
<feature type="region of interest" description="Disordered" evidence="1">
    <location>
        <begin position="585"/>
        <end position="638"/>
    </location>
</feature>
<evidence type="ECO:0000313" key="4">
    <source>
        <dbReference type="EMBL" id="MDI1493287.1"/>
    </source>
</evidence>
<dbReference type="PANTHER" id="PTHR31104">
    <property type="entry name" value="PEPTIDE-N4-(N-ACETYL-BETA-GLUCOSAMINYL)ASPARAGINE AMIDASE A PROTEIN"/>
    <property type="match status" value="1"/>
</dbReference>
<evidence type="ECO:0000256" key="1">
    <source>
        <dbReference type="SAM" id="MobiDB-lite"/>
    </source>
</evidence>
<dbReference type="InterPro" id="IPR021102">
    <property type="entry name" value="PNGase_A"/>
</dbReference>
<feature type="compositionally biased region" description="Polar residues" evidence="1">
    <location>
        <begin position="593"/>
        <end position="602"/>
    </location>
</feature>
<feature type="region of interest" description="Disordered" evidence="1">
    <location>
        <begin position="705"/>
        <end position="726"/>
    </location>
</feature>
<evidence type="ECO:0000313" key="5">
    <source>
        <dbReference type="Proteomes" id="UP001161017"/>
    </source>
</evidence>
<gene>
    <name evidence="4" type="ORF">OHK93_005075</name>
</gene>
<dbReference type="AlphaFoldDB" id="A0AA43QVP9"/>
<protein>
    <recommendedName>
        <fullName evidence="3">Peptide N-acetyl-beta-D-glucosaminyl asparaginase amidase A N-terminal domain-containing protein</fullName>
    </recommendedName>
</protein>
<dbReference type="Pfam" id="PF12222">
    <property type="entry name" value="PNGaseA"/>
    <property type="match status" value="1"/>
</dbReference>
<reference evidence="4" key="1">
    <citation type="journal article" date="2023" name="Genome Biol. Evol.">
        <title>First Whole Genome Sequence and Flow Cytometry Genome Size Data for the Lichen-Forming Fungus Ramalina farinacea (Ascomycota).</title>
        <authorList>
            <person name="Llewellyn T."/>
            <person name="Mian S."/>
            <person name="Hill R."/>
            <person name="Leitch I.J."/>
            <person name="Gaya E."/>
        </authorList>
    </citation>
    <scope>NUCLEOTIDE SEQUENCE</scope>
    <source>
        <strain evidence="4">LIQ254RAFAR</strain>
    </source>
</reference>
<feature type="compositionally biased region" description="Low complexity" evidence="1">
    <location>
        <begin position="620"/>
        <end position="638"/>
    </location>
</feature>
<feature type="signal peptide" evidence="2">
    <location>
        <begin position="1"/>
        <end position="26"/>
    </location>
</feature>
<evidence type="ECO:0000256" key="2">
    <source>
        <dbReference type="SAM" id="SignalP"/>
    </source>
</evidence>
<feature type="chain" id="PRO_5041371591" description="Peptide N-acetyl-beta-D-glucosaminyl asparaginase amidase A N-terminal domain-containing protein" evidence="2">
    <location>
        <begin position="27"/>
        <end position="726"/>
    </location>
</feature>
<organism evidence="4 5">
    <name type="scientific">Ramalina farinacea</name>
    <dbReference type="NCBI Taxonomy" id="258253"/>
    <lineage>
        <taxon>Eukaryota</taxon>
        <taxon>Fungi</taxon>
        <taxon>Dikarya</taxon>
        <taxon>Ascomycota</taxon>
        <taxon>Pezizomycotina</taxon>
        <taxon>Lecanoromycetes</taxon>
        <taxon>OSLEUM clade</taxon>
        <taxon>Lecanoromycetidae</taxon>
        <taxon>Lecanorales</taxon>
        <taxon>Lecanorineae</taxon>
        <taxon>Ramalinaceae</taxon>
        <taxon>Ramalina</taxon>
    </lineage>
</organism>
<dbReference type="Pfam" id="PF25156">
    <property type="entry name" value="PNGase_A_C"/>
    <property type="match status" value="1"/>
</dbReference>
<feature type="domain" description="Peptide N-acetyl-beta-D-glucosaminyl asparaginase amidase A N-terminal" evidence="3">
    <location>
        <begin position="59"/>
        <end position="384"/>
    </location>
</feature>
<dbReference type="EMBL" id="JAPUFD010000025">
    <property type="protein sequence ID" value="MDI1493287.1"/>
    <property type="molecule type" value="Genomic_DNA"/>
</dbReference>
<keyword evidence="2" id="KW-0732">Signal</keyword>
<dbReference type="Proteomes" id="UP001161017">
    <property type="component" value="Unassembled WGS sequence"/>
</dbReference>